<protein>
    <recommendedName>
        <fullName evidence="5">DUF4309 domain-containing protein</fullName>
    </recommendedName>
</protein>
<feature type="compositionally biased region" description="Low complexity" evidence="1">
    <location>
        <begin position="35"/>
        <end position="46"/>
    </location>
</feature>
<dbReference type="EMBL" id="QLUW01000001">
    <property type="protein sequence ID" value="RAP77705.1"/>
    <property type="molecule type" value="Genomic_DNA"/>
</dbReference>
<feature type="chain" id="PRO_5039718222" description="DUF4309 domain-containing protein" evidence="2">
    <location>
        <begin position="37"/>
        <end position="245"/>
    </location>
</feature>
<evidence type="ECO:0000313" key="3">
    <source>
        <dbReference type="EMBL" id="RAP77705.1"/>
    </source>
</evidence>
<keyword evidence="4" id="KW-1185">Reference proteome</keyword>
<organism evidence="3 4">
    <name type="scientific">Paenibacillus montanisoli</name>
    <dbReference type="NCBI Taxonomy" id="2081970"/>
    <lineage>
        <taxon>Bacteria</taxon>
        <taxon>Bacillati</taxon>
        <taxon>Bacillota</taxon>
        <taxon>Bacilli</taxon>
        <taxon>Bacillales</taxon>
        <taxon>Paenibacillaceae</taxon>
        <taxon>Paenibacillus</taxon>
    </lineage>
</organism>
<sequence>MEMNRMKRKQTVKLLAFAALLIGAMMLSACSNNNSANDTNTDTQNNVTPPADSTNTGNDQSSDGNAANTNGSTGGNASNQPADNAEGGSSDNSSSPSNDGSQTARDLEAMLNLAKDGKVKGIPFAADKNLIDDVEKDWGKSDKTDFAGKGNYATYAKKHAVIGFNKGSQIFDVRSDAPELQKLTLEQIEAALGKAEKVTKNGSDTIYTYKASDSFELRFIISADTGKVDHISVYAPADAVNNMAG</sequence>
<evidence type="ECO:0008006" key="5">
    <source>
        <dbReference type="Google" id="ProtNLM"/>
    </source>
</evidence>
<keyword evidence="2" id="KW-0732">Signal</keyword>
<proteinExistence type="predicted"/>
<dbReference type="AlphaFoldDB" id="A0A328U9V5"/>
<dbReference type="Pfam" id="PF14172">
    <property type="entry name" value="DUF4309"/>
    <property type="match status" value="1"/>
</dbReference>
<name>A0A328U9V5_9BACL</name>
<dbReference type="InterPro" id="IPR025453">
    <property type="entry name" value="DUF4309"/>
</dbReference>
<reference evidence="3 4" key="1">
    <citation type="submission" date="2018-06" db="EMBL/GenBank/DDBJ databases">
        <title>Paenibacillus montanisoli sp. nov., isolated from mountain area soil.</title>
        <authorList>
            <person name="Wu M."/>
        </authorList>
    </citation>
    <scope>NUCLEOTIDE SEQUENCE [LARGE SCALE GENOMIC DNA]</scope>
    <source>
        <strain evidence="3 4">RA17</strain>
    </source>
</reference>
<feature type="compositionally biased region" description="Polar residues" evidence="1">
    <location>
        <begin position="47"/>
        <end position="63"/>
    </location>
</feature>
<comment type="caution">
    <text evidence="3">The sequence shown here is derived from an EMBL/GenBank/DDBJ whole genome shotgun (WGS) entry which is preliminary data.</text>
</comment>
<gene>
    <name evidence="3" type="ORF">DL346_04360</name>
</gene>
<dbReference type="Proteomes" id="UP000249260">
    <property type="component" value="Unassembled WGS sequence"/>
</dbReference>
<dbReference type="OrthoDB" id="9790935at2"/>
<feature type="signal peptide" evidence="2">
    <location>
        <begin position="1"/>
        <end position="36"/>
    </location>
</feature>
<feature type="compositionally biased region" description="Low complexity" evidence="1">
    <location>
        <begin position="64"/>
        <end position="101"/>
    </location>
</feature>
<accession>A0A328U9V5</accession>
<feature type="region of interest" description="Disordered" evidence="1">
    <location>
        <begin position="35"/>
        <end position="103"/>
    </location>
</feature>
<evidence type="ECO:0000313" key="4">
    <source>
        <dbReference type="Proteomes" id="UP000249260"/>
    </source>
</evidence>
<evidence type="ECO:0000256" key="2">
    <source>
        <dbReference type="SAM" id="SignalP"/>
    </source>
</evidence>
<dbReference type="PROSITE" id="PS51257">
    <property type="entry name" value="PROKAR_LIPOPROTEIN"/>
    <property type="match status" value="1"/>
</dbReference>
<evidence type="ECO:0000256" key="1">
    <source>
        <dbReference type="SAM" id="MobiDB-lite"/>
    </source>
</evidence>